<dbReference type="Proteomes" id="UP000309997">
    <property type="component" value="Unassembled WGS sequence"/>
</dbReference>
<dbReference type="EMBL" id="RCHU02000019">
    <property type="protein sequence ID" value="KAL3565767.1"/>
    <property type="molecule type" value="Genomic_DNA"/>
</dbReference>
<protein>
    <submittedName>
        <fullName evidence="1">Uncharacterized protein</fullName>
    </submittedName>
</protein>
<evidence type="ECO:0000313" key="2">
    <source>
        <dbReference type="Proteomes" id="UP000309997"/>
    </source>
</evidence>
<accession>A0ACC4AHW0</accession>
<reference evidence="1 2" key="1">
    <citation type="journal article" date="2024" name="Plant Biotechnol. J.">
        <title>Genome and CRISPR/Cas9 system of a widespread forest tree (Populus alba) in the world.</title>
        <authorList>
            <person name="Liu Y.J."/>
            <person name="Jiang P.F."/>
            <person name="Han X.M."/>
            <person name="Li X.Y."/>
            <person name="Wang H.M."/>
            <person name="Wang Y.J."/>
            <person name="Wang X.X."/>
            <person name="Zeng Q.Y."/>
        </authorList>
    </citation>
    <scope>NUCLEOTIDE SEQUENCE [LARGE SCALE GENOMIC DNA]</scope>
    <source>
        <strain evidence="2">cv. PAL-ZL1</strain>
    </source>
</reference>
<organism evidence="1 2">
    <name type="scientific">Populus alba</name>
    <name type="common">White poplar</name>
    <dbReference type="NCBI Taxonomy" id="43335"/>
    <lineage>
        <taxon>Eukaryota</taxon>
        <taxon>Viridiplantae</taxon>
        <taxon>Streptophyta</taxon>
        <taxon>Embryophyta</taxon>
        <taxon>Tracheophyta</taxon>
        <taxon>Spermatophyta</taxon>
        <taxon>Magnoliopsida</taxon>
        <taxon>eudicotyledons</taxon>
        <taxon>Gunneridae</taxon>
        <taxon>Pentapetalae</taxon>
        <taxon>rosids</taxon>
        <taxon>fabids</taxon>
        <taxon>Malpighiales</taxon>
        <taxon>Salicaceae</taxon>
        <taxon>Saliceae</taxon>
        <taxon>Populus</taxon>
    </lineage>
</organism>
<evidence type="ECO:0000313" key="1">
    <source>
        <dbReference type="EMBL" id="KAL3565767.1"/>
    </source>
</evidence>
<gene>
    <name evidence="1" type="ORF">D5086_033813</name>
</gene>
<name>A0ACC4AHW0_POPAL</name>
<proteinExistence type="predicted"/>
<keyword evidence="2" id="KW-1185">Reference proteome</keyword>
<comment type="caution">
    <text evidence="1">The sequence shown here is derived from an EMBL/GenBank/DDBJ whole genome shotgun (WGS) entry which is preliminary data.</text>
</comment>
<sequence>MDALIVVAALVATVTFAAAFTMPGGYKNEQGTAVLLKNAAFVVFVISDAIAMVLSTSALFIHFYWALLGKRGQVEEDIKETFSDLTSALTIWAIPAMLIAFIAGSYAVLAPSLWLAITTCFIGVSFIFFASKISHGKRYKRLSCNTERQDFLARALELSTSVNGNK</sequence>